<dbReference type="Pfam" id="PF00588">
    <property type="entry name" value="SpoU_methylase"/>
    <property type="match status" value="1"/>
</dbReference>
<dbReference type="InterPro" id="IPR029064">
    <property type="entry name" value="Ribosomal_eL30-like_sf"/>
</dbReference>
<dbReference type="InterPro" id="IPR051259">
    <property type="entry name" value="rRNA_Methyltransferase"/>
</dbReference>
<feature type="domain" description="tRNA/rRNA methyltransferase SpoU type" evidence="4">
    <location>
        <begin position="110"/>
        <end position="250"/>
    </location>
</feature>
<proteinExistence type="inferred from homology"/>
<dbReference type="SUPFAM" id="SSF55315">
    <property type="entry name" value="L30e-like"/>
    <property type="match status" value="1"/>
</dbReference>
<sequence length="260" mass="28530">MITSMSNSQVKNLASLQARGRARSQQGLFVAEGIKMYREAPKERLAGVYVSERFLEKYGSGIFEEKGIEPVILSDRVFSSVSDTKTPQGILCLIRQFSYTLPQLLSENPLILILENLQDPGNLGTILRTGEGAGVTGILLSEGCVDIYNPKVIRSTMGSIYRMPFCYTENLPDSLDWLKKRGVTLCAAHLGGDRAYDLQDYTGSCAFLIGNESKGLSDRTAALADVLVNIPMYGQVESLNASVAAAVLMYEASRQRRRKA</sequence>
<accession>A0A9D1D9U9</accession>
<dbReference type="GO" id="GO:0006396">
    <property type="term" value="P:RNA processing"/>
    <property type="evidence" value="ECO:0007669"/>
    <property type="project" value="InterPro"/>
</dbReference>
<feature type="domain" description="MRM3-like substrate binding" evidence="5">
    <location>
        <begin position="7"/>
        <end position="91"/>
    </location>
</feature>
<evidence type="ECO:0000256" key="3">
    <source>
        <dbReference type="ARBA" id="ARBA00022679"/>
    </source>
</evidence>
<dbReference type="PANTHER" id="PTHR43191:SF2">
    <property type="entry name" value="RRNA METHYLTRANSFERASE 3, MITOCHONDRIAL"/>
    <property type="match status" value="1"/>
</dbReference>
<dbReference type="Pfam" id="PF22435">
    <property type="entry name" value="MRM3-like_sub_bind"/>
    <property type="match status" value="1"/>
</dbReference>
<keyword evidence="2 6" id="KW-0489">Methyltransferase</keyword>
<dbReference type="PANTHER" id="PTHR43191">
    <property type="entry name" value="RRNA METHYLTRANSFERASE 3"/>
    <property type="match status" value="1"/>
</dbReference>
<dbReference type="SUPFAM" id="SSF75217">
    <property type="entry name" value="alpha/beta knot"/>
    <property type="match status" value="1"/>
</dbReference>
<reference evidence="6" key="2">
    <citation type="journal article" date="2021" name="PeerJ">
        <title>Extensive microbial diversity within the chicken gut microbiome revealed by metagenomics and culture.</title>
        <authorList>
            <person name="Gilroy R."/>
            <person name="Ravi A."/>
            <person name="Getino M."/>
            <person name="Pursley I."/>
            <person name="Horton D.L."/>
            <person name="Alikhan N.F."/>
            <person name="Baker D."/>
            <person name="Gharbi K."/>
            <person name="Hall N."/>
            <person name="Watson M."/>
            <person name="Adriaenssens E.M."/>
            <person name="Foster-Nyarko E."/>
            <person name="Jarju S."/>
            <person name="Secka A."/>
            <person name="Antonio M."/>
            <person name="Oren A."/>
            <person name="Chaudhuri R.R."/>
            <person name="La Ragione R."/>
            <person name="Hildebrand F."/>
            <person name="Pallen M.J."/>
        </authorList>
    </citation>
    <scope>NUCLEOTIDE SEQUENCE</scope>
    <source>
        <strain evidence="6">ChiSjej4B22-8148</strain>
    </source>
</reference>
<dbReference type="GO" id="GO:0003723">
    <property type="term" value="F:RNA binding"/>
    <property type="evidence" value="ECO:0007669"/>
    <property type="project" value="InterPro"/>
</dbReference>
<dbReference type="AlphaFoldDB" id="A0A9D1D9U9"/>
<dbReference type="EMBL" id="DVGK01000112">
    <property type="protein sequence ID" value="HIR14251.1"/>
    <property type="molecule type" value="Genomic_DNA"/>
</dbReference>
<evidence type="ECO:0000256" key="2">
    <source>
        <dbReference type="ARBA" id="ARBA00022603"/>
    </source>
</evidence>
<dbReference type="Proteomes" id="UP000886757">
    <property type="component" value="Unassembled WGS sequence"/>
</dbReference>
<dbReference type="Gene3D" id="3.40.1280.10">
    <property type="match status" value="1"/>
</dbReference>
<dbReference type="Gene3D" id="3.30.1330.30">
    <property type="match status" value="1"/>
</dbReference>
<dbReference type="GO" id="GO:0008173">
    <property type="term" value="F:RNA methyltransferase activity"/>
    <property type="evidence" value="ECO:0007669"/>
    <property type="project" value="InterPro"/>
</dbReference>
<evidence type="ECO:0000259" key="4">
    <source>
        <dbReference type="Pfam" id="PF00588"/>
    </source>
</evidence>
<dbReference type="InterPro" id="IPR053888">
    <property type="entry name" value="MRM3-like_sub_bind"/>
</dbReference>
<evidence type="ECO:0000256" key="1">
    <source>
        <dbReference type="ARBA" id="ARBA00007228"/>
    </source>
</evidence>
<evidence type="ECO:0000259" key="5">
    <source>
        <dbReference type="Pfam" id="PF22435"/>
    </source>
</evidence>
<comment type="similarity">
    <text evidence="1">Belongs to the class IV-like SAM-binding methyltransferase superfamily. RNA methyltransferase TrmH family.</text>
</comment>
<dbReference type="GO" id="GO:0032259">
    <property type="term" value="P:methylation"/>
    <property type="evidence" value="ECO:0007669"/>
    <property type="project" value="UniProtKB-KW"/>
</dbReference>
<dbReference type="InterPro" id="IPR029028">
    <property type="entry name" value="Alpha/beta_knot_MTases"/>
</dbReference>
<reference evidence="6" key="1">
    <citation type="submission" date="2020-10" db="EMBL/GenBank/DDBJ databases">
        <authorList>
            <person name="Gilroy R."/>
        </authorList>
    </citation>
    <scope>NUCLEOTIDE SEQUENCE</scope>
    <source>
        <strain evidence="6">ChiSjej4B22-8148</strain>
    </source>
</reference>
<evidence type="ECO:0000313" key="7">
    <source>
        <dbReference type="Proteomes" id="UP000886757"/>
    </source>
</evidence>
<evidence type="ECO:0000313" key="6">
    <source>
        <dbReference type="EMBL" id="HIR14251.1"/>
    </source>
</evidence>
<keyword evidence="3" id="KW-0808">Transferase</keyword>
<dbReference type="InterPro" id="IPR001537">
    <property type="entry name" value="SpoU_MeTrfase"/>
</dbReference>
<protein>
    <submittedName>
        <fullName evidence="6">RNA methyltransferase</fullName>
    </submittedName>
</protein>
<dbReference type="InterPro" id="IPR029026">
    <property type="entry name" value="tRNA_m1G_MTases_N"/>
</dbReference>
<dbReference type="CDD" id="cd18095">
    <property type="entry name" value="SpoU-like_rRNA-MTase"/>
    <property type="match status" value="1"/>
</dbReference>
<gene>
    <name evidence="6" type="ORF">IAB31_10065</name>
</gene>
<name>A0A9D1D9U9_9FIRM</name>
<organism evidence="6 7">
    <name type="scientific">Candidatus Choladousia intestinavium</name>
    <dbReference type="NCBI Taxonomy" id="2840727"/>
    <lineage>
        <taxon>Bacteria</taxon>
        <taxon>Bacillati</taxon>
        <taxon>Bacillota</taxon>
        <taxon>Clostridia</taxon>
        <taxon>Lachnospirales</taxon>
        <taxon>Lachnospiraceae</taxon>
        <taxon>Lachnospiraceae incertae sedis</taxon>
        <taxon>Candidatus Choladousia</taxon>
    </lineage>
</organism>
<comment type="caution">
    <text evidence="6">The sequence shown here is derived from an EMBL/GenBank/DDBJ whole genome shotgun (WGS) entry which is preliminary data.</text>
</comment>